<evidence type="ECO:0000313" key="2">
    <source>
        <dbReference type="Proteomes" id="UP001497623"/>
    </source>
</evidence>
<evidence type="ECO:0000313" key="1">
    <source>
        <dbReference type="EMBL" id="CAL4076341.1"/>
    </source>
</evidence>
<keyword evidence="2" id="KW-1185">Reference proteome</keyword>
<proteinExistence type="predicted"/>
<accession>A0AAV2QBF0</accession>
<dbReference type="AlphaFoldDB" id="A0AAV2QBF0"/>
<sequence length="160" mass="19164">DSAQSSVSKRSKKKLEDALKVRRLENKKIVKFMKSAECLEHLWKIYNEVEESERHDIFQDEESRINLMFGGIGSFHLDVEGDELLVDLIKYFQEELKDKHPDFRDSTEYARVVWMPEAMRHFYRVVKKVSEDRLNTVLFEGYQETRAEQQARERDSKTWD</sequence>
<gene>
    <name evidence="1" type="ORF">MNOR_LOCUS10118</name>
</gene>
<feature type="non-terminal residue" evidence="1">
    <location>
        <position position="1"/>
    </location>
</feature>
<reference evidence="1 2" key="1">
    <citation type="submission" date="2024-05" db="EMBL/GenBank/DDBJ databases">
        <authorList>
            <person name="Wallberg A."/>
        </authorList>
    </citation>
    <scope>NUCLEOTIDE SEQUENCE [LARGE SCALE GENOMIC DNA]</scope>
</reference>
<dbReference type="EMBL" id="CAXKWB010005027">
    <property type="protein sequence ID" value="CAL4076341.1"/>
    <property type="molecule type" value="Genomic_DNA"/>
</dbReference>
<protein>
    <submittedName>
        <fullName evidence="1">Uncharacterized protein</fullName>
    </submittedName>
</protein>
<dbReference type="Proteomes" id="UP001497623">
    <property type="component" value="Unassembled WGS sequence"/>
</dbReference>
<comment type="caution">
    <text evidence="1">The sequence shown here is derived from an EMBL/GenBank/DDBJ whole genome shotgun (WGS) entry which is preliminary data.</text>
</comment>
<name>A0AAV2QBF0_MEGNR</name>
<organism evidence="1 2">
    <name type="scientific">Meganyctiphanes norvegica</name>
    <name type="common">Northern krill</name>
    <name type="synonym">Thysanopoda norvegica</name>
    <dbReference type="NCBI Taxonomy" id="48144"/>
    <lineage>
        <taxon>Eukaryota</taxon>
        <taxon>Metazoa</taxon>
        <taxon>Ecdysozoa</taxon>
        <taxon>Arthropoda</taxon>
        <taxon>Crustacea</taxon>
        <taxon>Multicrustacea</taxon>
        <taxon>Malacostraca</taxon>
        <taxon>Eumalacostraca</taxon>
        <taxon>Eucarida</taxon>
        <taxon>Euphausiacea</taxon>
        <taxon>Euphausiidae</taxon>
        <taxon>Meganyctiphanes</taxon>
    </lineage>
</organism>